<name>A0A179B8R3_ACIFR</name>
<dbReference type="Gene3D" id="3.40.50.720">
    <property type="entry name" value="NAD(P)-binding Rossmann-like Domain"/>
    <property type="match status" value="2"/>
</dbReference>
<dbReference type="Pfam" id="PF00389">
    <property type="entry name" value="2-Hacid_dh"/>
    <property type="match status" value="1"/>
</dbReference>
<dbReference type="SUPFAM" id="SSF52283">
    <property type="entry name" value="Formate/glycerate dehydrogenase catalytic domain-like"/>
    <property type="match status" value="1"/>
</dbReference>
<evidence type="ECO:0000313" key="7">
    <source>
        <dbReference type="EMBL" id="OAP87424.1"/>
    </source>
</evidence>
<evidence type="ECO:0000256" key="4">
    <source>
        <dbReference type="RuleBase" id="RU003719"/>
    </source>
</evidence>
<dbReference type="SUPFAM" id="SSF51735">
    <property type="entry name" value="NAD(P)-binding Rossmann-fold domains"/>
    <property type="match status" value="1"/>
</dbReference>
<evidence type="ECO:0000256" key="3">
    <source>
        <dbReference type="ARBA" id="ARBA00023027"/>
    </source>
</evidence>
<dbReference type="InterPro" id="IPR058205">
    <property type="entry name" value="D-LDH-like"/>
</dbReference>
<dbReference type="InterPro" id="IPR036291">
    <property type="entry name" value="NAD(P)-bd_dom_sf"/>
</dbReference>
<keyword evidence="3" id="KW-0520">NAD</keyword>
<keyword evidence="2 4" id="KW-0560">Oxidoreductase</keyword>
<protein>
    <submittedName>
        <fullName evidence="7">Hydroxyacid dehydrogenase</fullName>
    </submittedName>
</protein>
<dbReference type="CDD" id="cd12183">
    <property type="entry name" value="LDH_like_2"/>
    <property type="match status" value="1"/>
</dbReference>
<evidence type="ECO:0000313" key="8">
    <source>
        <dbReference type="Proteomes" id="UP000078302"/>
    </source>
</evidence>
<reference evidence="7 8" key="1">
    <citation type="submission" date="2016-04" db="EMBL/GenBank/DDBJ databases">
        <title>Acidithiobacillus ferrooxidans genome sequencing and assembly.</title>
        <authorList>
            <person name="Zhou Z."/>
        </authorList>
    </citation>
    <scope>NUCLEOTIDE SEQUENCE [LARGE SCALE GENOMIC DNA]</scope>
    <source>
        <strain evidence="7 8">BY0502</strain>
    </source>
</reference>
<dbReference type="RefSeq" id="WP_064220170.1">
    <property type="nucleotide sequence ID" value="NZ_LVXZ01000242.1"/>
</dbReference>
<dbReference type="PROSITE" id="PS00065">
    <property type="entry name" value="D_2_HYDROXYACID_DH_1"/>
    <property type="match status" value="1"/>
</dbReference>
<dbReference type="GO" id="GO:0008720">
    <property type="term" value="F:D-lactate dehydrogenase (NAD+) activity"/>
    <property type="evidence" value="ECO:0007669"/>
    <property type="project" value="TreeGrafter"/>
</dbReference>
<dbReference type="InterPro" id="IPR006139">
    <property type="entry name" value="D-isomer_2_OHA_DH_cat_dom"/>
</dbReference>
<keyword evidence="8" id="KW-1185">Reference proteome</keyword>
<dbReference type="PROSITE" id="PS00671">
    <property type="entry name" value="D_2_HYDROXYACID_DH_3"/>
    <property type="match status" value="1"/>
</dbReference>
<evidence type="ECO:0000256" key="1">
    <source>
        <dbReference type="ARBA" id="ARBA00005854"/>
    </source>
</evidence>
<comment type="caution">
    <text evidence="7">The sequence shown here is derived from an EMBL/GenBank/DDBJ whole genome shotgun (WGS) entry which is preliminary data.</text>
</comment>
<feature type="domain" description="D-isomer specific 2-hydroxyacid dehydrogenase NAD-binding" evidence="6">
    <location>
        <begin position="109"/>
        <end position="296"/>
    </location>
</feature>
<accession>A0A179B8R3</accession>
<dbReference type="PROSITE" id="PS00670">
    <property type="entry name" value="D_2_HYDROXYACID_DH_2"/>
    <property type="match status" value="1"/>
</dbReference>
<comment type="similarity">
    <text evidence="1 4">Belongs to the D-isomer specific 2-hydroxyacid dehydrogenase family.</text>
</comment>
<evidence type="ECO:0000259" key="5">
    <source>
        <dbReference type="Pfam" id="PF00389"/>
    </source>
</evidence>
<proteinExistence type="inferred from homology"/>
<dbReference type="PANTHER" id="PTHR43026:SF1">
    <property type="entry name" value="2-HYDROXYACID DEHYDROGENASE HOMOLOG 1-RELATED"/>
    <property type="match status" value="1"/>
</dbReference>
<gene>
    <name evidence="7" type="ORF">A4H96_14120</name>
</gene>
<dbReference type="InterPro" id="IPR029753">
    <property type="entry name" value="D-isomer_DH_CS"/>
</dbReference>
<dbReference type="OrthoDB" id="9793626at2"/>
<dbReference type="PANTHER" id="PTHR43026">
    <property type="entry name" value="2-HYDROXYACID DEHYDROGENASE HOMOLOG 1-RELATED"/>
    <property type="match status" value="1"/>
</dbReference>
<evidence type="ECO:0000256" key="2">
    <source>
        <dbReference type="ARBA" id="ARBA00023002"/>
    </source>
</evidence>
<feature type="domain" description="D-isomer specific 2-hydroxyacid dehydrogenase catalytic" evidence="5">
    <location>
        <begin position="4"/>
        <end position="327"/>
    </location>
</feature>
<dbReference type="Proteomes" id="UP000078302">
    <property type="component" value="Unassembled WGS sequence"/>
</dbReference>
<organism evidence="7 8">
    <name type="scientific">Acidithiobacillus ferrooxidans</name>
    <name type="common">Thiobacillus ferrooxidans</name>
    <dbReference type="NCBI Taxonomy" id="920"/>
    <lineage>
        <taxon>Bacteria</taxon>
        <taxon>Pseudomonadati</taxon>
        <taxon>Pseudomonadota</taxon>
        <taxon>Acidithiobacillia</taxon>
        <taxon>Acidithiobacillales</taxon>
        <taxon>Acidithiobacillaceae</taxon>
        <taxon>Acidithiobacillus</taxon>
    </lineage>
</organism>
<dbReference type="InterPro" id="IPR006140">
    <property type="entry name" value="D-isomer_DH_NAD-bd"/>
</dbReference>
<dbReference type="GO" id="GO:0051287">
    <property type="term" value="F:NAD binding"/>
    <property type="evidence" value="ECO:0007669"/>
    <property type="project" value="InterPro"/>
</dbReference>
<dbReference type="AlphaFoldDB" id="A0A179B8R3"/>
<dbReference type="Pfam" id="PF02826">
    <property type="entry name" value="2-Hacid_dh_C"/>
    <property type="match status" value="1"/>
</dbReference>
<dbReference type="EMBL" id="LVXZ01000242">
    <property type="protein sequence ID" value="OAP87424.1"/>
    <property type="molecule type" value="Genomic_DNA"/>
</dbReference>
<evidence type="ECO:0000259" key="6">
    <source>
        <dbReference type="Pfam" id="PF02826"/>
    </source>
</evidence>
<dbReference type="InterPro" id="IPR029752">
    <property type="entry name" value="D-isomer_DH_CS1"/>
</dbReference>
<sequence>MRCLVTSARPYDQQFLGAANDGRHELVFVETALNAETAFIAQGYPALCLFVDDTLDAKTLETIARLGTKLLVLRSTGFNHVDISVAGKHGITVMRVRDYSPYAVAEYAVGLMLTLNRHLHKAYNRVRDGNLLLDGLLGFDMHGKTVGIVGTGKIGTALARILHGMGCHLLGYDTVLNPACQELGVAYVPLETLLAKSHIVSLHVPLFPETRHLMNAERFALMPEGAMLINTSRGALIDTTALIAALKSRHLGAIGLDVYEEEADLYFKNHCDDIICDDSFERLLTFPNVVITGHQAFFTREAMKTIANTTIQNLDDYSTGRDSPNLVSANRTAQ</sequence>